<proteinExistence type="predicted"/>
<accession>A0AAD9FR42</accession>
<reference evidence="2" key="1">
    <citation type="submission" date="2023-02" db="EMBL/GenBank/DDBJ databases">
        <title>Identification and recombinant expression of a fungal hydrolase from Papiliotrema laurentii that hydrolyzes apple cutin and clears colloidal polyester polyurethane.</title>
        <authorList>
            <consortium name="DOE Joint Genome Institute"/>
            <person name="Roman V.A."/>
            <person name="Bojanowski C."/>
            <person name="Crable B.R."/>
            <person name="Wagner D.N."/>
            <person name="Hung C.S."/>
            <person name="Nadeau L.J."/>
            <person name="Schratz L."/>
            <person name="Haridas S."/>
            <person name="Pangilinan J."/>
            <person name="Lipzen A."/>
            <person name="Na H."/>
            <person name="Yan M."/>
            <person name="Ng V."/>
            <person name="Grigoriev I.V."/>
            <person name="Spatafora J.W."/>
            <person name="Barlow D."/>
            <person name="Biffinger J."/>
            <person name="Kelley-Loughnane N."/>
            <person name="Varaljay V.A."/>
            <person name="Crookes-Goodson W.J."/>
        </authorList>
    </citation>
    <scope>NUCLEOTIDE SEQUENCE</scope>
    <source>
        <strain evidence="2">5307AH</strain>
    </source>
</reference>
<feature type="region of interest" description="Disordered" evidence="1">
    <location>
        <begin position="79"/>
        <end position="128"/>
    </location>
</feature>
<evidence type="ECO:0000256" key="1">
    <source>
        <dbReference type="SAM" id="MobiDB-lite"/>
    </source>
</evidence>
<evidence type="ECO:0000313" key="3">
    <source>
        <dbReference type="Proteomes" id="UP001182556"/>
    </source>
</evidence>
<dbReference type="Proteomes" id="UP001182556">
    <property type="component" value="Unassembled WGS sequence"/>
</dbReference>
<feature type="compositionally biased region" description="Polar residues" evidence="1">
    <location>
        <begin position="1"/>
        <end position="23"/>
    </location>
</feature>
<organism evidence="2 3">
    <name type="scientific">Papiliotrema laurentii</name>
    <name type="common">Cryptococcus laurentii</name>
    <dbReference type="NCBI Taxonomy" id="5418"/>
    <lineage>
        <taxon>Eukaryota</taxon>
        <taxon>Fungi</taxon>
        <taxon>Dikarya</taxon>
        <taxon>Basidiomycota</taxon>
        <taxon>Agaricomycotina</taxon>
        <taxon>Tremellomycetes</taxon>
        <taxon>Tremellales</taxon>
        <taxon>Rhynchogastremaceae</taxon>
        <taxon>Papiliotrema</taxon>
    </lineage>
</organism>
<feature type="region of interest" description="Disordered" evidence="1">
    <location>
        <begin position="1"/>
        <end position="24"/>
    </location>
</feature>
<dbReference type="EMBL" id="JAODAN010000004">
    <property type="protein sequence ID" value="KAK1924632.1"/>
    <property type="molecule type" value="Genomic_DNA"/>
</dbReference>
<sequence length="410" mass="44664">MSSQAHHSARTLATSGRSTSGPSISDRLATALSTLASWKSWAVERAKGYAASLSSTGAYLAKTAGDYWRWLINPPTDFDMEEEDEEEDGSGSVKTSPPLEAATDPQQSPAADSNPGEVGAPPHQGLSLGETALDEKSQTLVAQLQSVLDNTTHPIPQDRATLTHLSDLWDTVQSLSTRNLAASRHYTDSQAAAAAYLEHIHDATNEVRSALERAEEGFRFGRSRRPGECLTCQMTKPMIQLSKRLLSDWCPRDQDEGINEENIRTIEHANHRRHIAPWRLSAPTGDEYDTAIALGIRDEATTKFEATQVFCGRETDALEPMSALTGWDSQQGLQEESIPREQNDIWQAIVWKLPRGAGQSNLPTEVTTFQGNRIGLTPVVEALTKWGTALHNNPSVVAGGIAGGDFGVLW</sequence>
<name>A0AAD9FR42_PAPLA</name>
<evidence type="ECO:0000313" key="2">
    <source>
        <dbReference type="EMBL" id="KAK1924632.1"/>
    </source>
</evidence>
<keyword evidence="3" id="KW-1185">Reference proteome</keyword>
<comment type="caution">
    <text evidence="2">The sequence shown here is derived from an EMBL/GenBank/DDBJ whole genome shotgun (WGS) entry which is preliminary data.</text>
</comment>
<dbReference type="AlphaFoldDB" id="A0AAD9FR42"/>
<gene>
    <name evidence="2" type="ORF">DB88DRAFT_524690</name>
</gene>
<feature type="compositionally biased region" description="Acidic residues" evidence="1">
    <location>
        <begin position="79"/>
        <end position="89"/>
    </location>
</feature>
<protein>
    <submittedName>
        <fullName evidence="2">Uncharacterized protein</fullName>
    </submittedName>
</protein>